<dbReference type="InParanoid" id="A0A7R8USZ2"/>
<proteinExistence type="predicted"/>
<reference evidence="2 3" key="1">
    <citation type="submission" date="2020-11" db="EMBL/GenBank/DDBJ databases">
        <authorList>
            <person name="Wallbank WR R."/>
            <person name="Pardo Diaz C."/>
            <person name="Kozak K."/>
            <person name="Martin S."/>
            <person name="Jiggins C."/>
            <person name="Moest M."/>
            <person name="Warren A I."/>
            <person name="Generalovic N T."/>
            <person name="Byers J.R.P. K."/>
            <person name="Montejo-Kovacevich G."/>
            <person name="Yen C E."/>
        </authorList>
    </citation>
    <scope>NUCLEOTIDE SEQUENCE [LARGE SCALE GENOMIC DNA]</scope>
</reference>
<gene>
    <name evidence="2" type="ORF">HERILL_LOCUS8944</name>
</gene>
<evidence type="ECO:0000313" key="2">
    <source>
        <dbReference type="EMBL" id="CAD7086150.1"/>
    </source>
</evidence>
<dbReference type="AlphaFoldDB" id="A0A7R8USZ2"/>
<evidence type="ECO:0000256" key="1">
    <source>
        <dbReference type="SAM" id="SignalP"/>
    </source>
</evidence>
<sequence length="111" mass="11902">MVKLILILVNAFLFVVLPVTCDEALDRTTLSESSGSVFNDGSFEFNIQNAGISIHVRGAIKEIEGLKTLVIDGSYKNTDTKYSTKFSGSRKDGFVLTPFGLSPNLVAALAG</sequence>
<name>A0A7R8USZ2_HERIL</name>
<protein>
    <submittedName>
        <fullName evidence="2">Uncharacterized protein</fullName>
    </submittedName>
</protein>
<organism evidence="2 3">
    <name type="scientific">Hermetia illucens</name>
    <name type="common">Black soldier fly</name>
    <dbReference type="NCBI Taxonomy" id="343691"/>
    <lineage>
        <taxon>Eukaryota</taxon>
        <taxon>Metazoa</taxon>
        <taxon>Ecdysozoa</taxon>
        <taxon>Arthropoda</taxon>
        <taxon>Hexapoda</taxon>
        <taxon>Insecta</taxon>
        <taxon>Pterygota</taxon>
        <taxon>Neoptera</taxon>
        <taxon>Endopterygota</taxon>
        <taxon>Diptera</taxon>
        <taxon>Brachycera</taxon>
        <taxon>Stratiomyomorpha</taxon>
        <taxon>Stratiomyidae</taxon>
        <taxon>Hermetiinae</taxon>
        <taxon>Hermetia</taxon>
    </lineage>
</organism>
<dbReference type="Proteomes" id="UP000594454">
    <property type="component" value="Chromosome 3"/>
</dbReference>
<feature type="signal peptide" evidence="1">
    <location>
        <begin position="1"/>
        <end position="21"/>
    </location>
</feature>
<feature type="chain" id="PRO_5031040846" evidence="1">
    <location>
        <begin position="22"/>
        <end position="111"/>
    </location>
</feature>
<dbReference type="EMBL" id="LR899011">
    <property type="protein sequence ID" value="CAD7086150.1"/>
    <property type="molecule type" value="Genomic_DNA"/>
</dbReference>
<evidence type="ECO:0000313" key="3">
    <source>
        <dbReference type="Proteomes" id="UP000594454"/>
    </source>
</evidence>
<accession>A0A7R8USZ2</accession>
<keyword evidence="1" id="KW-0732">Signal</keyword>
<keyword evidence="3" id="KW-1185">Reference proteome</keyword>